<accession>A0AAP9ADD9</accession>
<proteinExistence type="predicted"/>
<evidence type="ECO:0008006" key="3">
    <source>
        <dbReference type="Google" id="ProtNLM"/>
    </source>
</evidence>
<evidence type="ECO:0000313" key="2">
    <source>
        <dbReference type="Proteomes" id="UP000318231"/>
    </source>
</evidence>
<dbReference type="RefSeq" id="WP_004025538.1">
    <property type="nucleotide sequence ID" value="NZ_CP041200.1"/>
</dbReference>
<dbReference type="GeneID" id="93849120"/>
<organism evidence="1 2">
    <name type="scientific">Ureaplasma urealyticum</name>
    <name type="common">Ureaplasma urealyticum biotype 2</name>
    <dbReference type="NCBI Taxonomy" id="2130"/>
    <lineage>
        <taxon>Bacteria</taxon>
        <taxon>Bacillati</taxon>
        <taxon>Mycoplasmatota</taxon>
        <taxon>Mycoplasmoidales</taxon>
        <taxon>Mycoplasmoidaceae</taxon>
        <taxon>Ureaplasma</taxon>
    </lineage>
</organism>
<sequence length="525" mass="61309">MLSNTNLSSTDIALTLNSKNDQSKIVFGNATFNPKTKKALLDINLSVFELEDNEKFNIKTISLDGKHLDLNQKIKDLEFNLNEINNYLVSANLRNGGREKRNYQETIYLDLLIKTNDKNLINFFKKTDVNLIKRLDDNLSFKFIETKSGDMSWYGNGWNIQYCNLGDNYFSITVSITKDDVDALITKDGKYKLKNLALKDKKISIPKEIANKIFEFKFNEEPLNNLPQDKKEPWFVGSVSQLFSEYFGRYFRVMIKSCLDYDKQGFIDRDLEFTSLIGSGWEIAQALNNDFSVEFTKQNTNEKLVYKFSDKEKWFFIRRNISDNLLVIDFRPLLPKIRKEQQGIYYLTKISLKNYEIHIPDVITKIHLNFNEQHIDTEINQINVVDSNSSTQQVDLTLTFNPQKPFNYYFLENTIYDDPNKYKVKDKTFKEQFIKLKLTNVNDLNETWTIAPFAEEFKNFVSVTKESANGIDTKYKFSFDLSKLPKDKQKKYKITELIIGPEGIEPIILTKEVLDTEINLTVRAK</sequence>
<protein>
    <recommendedName>
        <fullName evidence="3">DUF1410 domain-containing protein</fullName>
    </recommendedName>
</protein>
<evidence type="ECO:0000313" key="1">
    <source>
        <dbReference type="EMBL" id="QDI65163.1"/>
    </source>
</evidence>
<dbReference type="AlphaFoldDB" id="A0AAP9ADD9"/>
<dbReference type="Proteomes" id="UP000318231">
    <property type="component" value="Chromosome"/>
</dbReference>
<gene>
    <name evidence="1" type="ORF">FJM05_03215</name>
</gene>
<name>A0AAP9ADD9_UREUR</name>
<reference evidence="1 2" key="1">
    <citation type="submission" date="2019-07" db="EMBL/GenBank/DDBJ databases">
        <title>Comparative genomics of three clinical Ureaplasma species: analysis of their core genomes and virulence factors.</title>
        <authorList>
            <person name="Yang T."/>
            <person name="Zhang Y."/>
            <person name="Li X."/>
            <person name="Kong Y."/>
            <person name="Yu H."/>
            <person name="Ruan Z."/>
            <person name="Xie X."/>
            <person name="Zhang J."/>
        </authorList>
    </citation>
    <scope>NUCLEOTIDE SEQUENCE [LARGE SCALE GENOMIC DNA]</scope>
    <source>
        <strain evidence="1 2">132</strain>
    </source>
</reference>
<dbReference type="EMBL" id="CP041200">
    <property type="protein sequence ID" value="QDI65163.1"/>
    <property type="molecule type" value="Genomic_DNA"/>
</dbReference>